<evidence type="ECO:0000313" key="1">
    <source>
        <dbReference type="EMBL" id="MBW81457.1"/>
    </source>
</evidence>
<accession>A0A2P2IJT9</accession>
<reference evidence="1" key="1">
    <citation type="submission" date="2018-02" db="EMBL/GenBank/DDBJ databases">
        <title>Rhizophora mucronata_Transcriptome.</title>
        <authorList>
            <person name="Meera S.P."/>
            <person name="Sreeshan A."/>
            <person name="Augustine A."/>
        </authorList>
    </citation>
    <scope>NUCLEOTIDE SEQUENCE</scope>
    <source>
        <tissue evidence="1">Leaf</tissue>
    </source>
</reference>
<organism evidence="1">
    <name type="scientific">Rhizophora mucronata</name>
    <name type="common">Asiatic mangrove</name>
    <dbReference type="NCBI Taxonomy" id="61149"/>
    <lineage>
        <taxon>Eukaryota</taxon>
        <taxon>Viridiplantae</taxon>
        <taxon>Streptophyta</taxon>
        <taxon>Embryophyta</taxon>
        <taxon>Tracheophyta</taxon>
        <taxon>Spermatophyta</taxon>
        <taxon>Magnoliopsida</taxon>
        <taxon>eudicotyledons</taxon>
        <taxon>Gunneridae</taxon>
        <taxon>Pentapetalae</taxon>
        <taxon>rosids</taxon>
        <taxon>fabids</taxon>
        <taxon>Malpighiales</taxon>
        <taxon>Rhizophoraceae</taxon>
        <taxon>Rhizophora</taxon>
    </lineage>
</organism>
<dbReference type="EMBL" id="GGEC01000974">
    <property type="protein sequence ID" value="MBW81457.1"/>
    <property type="molecule type" value="Transcribed_RNA"/>
</dbReference>
<name>A0A2P2IJT9_RHIMU</name>
<dbReference type="AlphaFoldDB" id="A0A2P2IJT9"/>
<proteinExistence type="predicted"/>
<protein>
    <submittedName>
        <fullName evidence="1">Uncharacterized protein</fullName>
    </submittedName>
</protein>
<sequence>MKISLFFISFTLFNKEKAILSPKMNEKLYNYRGKISVMADENQGPVMPRLTK</sequence>